<feature type="transmembrane region" description="Helical" evidence="1">
    <location>
        <begin position="6"/>
        <end position="23"/>
    </location>
</feature>
<evidence type="ECO:0000313" key="3">
    <source>
        <dbReference type="Proteomes" id="UP000276103"/>
    </source>
</evidence>
<reference evidence="2 3" key="1">
    <citation type="journal article" date="2019" name="Genome Biol. Evol.">
        <title>Day and night: Metabolic profiles and evolutionary relationships of six axenic non-marine cyanobacteria.</title>
        <authorList>
            <person name="Will S.E."/>
            <person name="Henke P."/>
            <person name="Boedeker C."/>
            <person name="Huang S."/>
            <person name="Brinkmann H."/>
            <person name="Rohde M."/>
            <person name="Jarek M."/>
            <person name="Friedl T."/>
            <person name="Seufert S."/>
            <person name="Schumacher M."/>
            <person name="Overmann J."/>
            <person name="Neumann-Schaal M."/>
            <person name="Petersen J."/>
        </authorList>
    </citation>
    <scope>NUCLEOTIDE SEQUENCE [LARGE SCALE GENOMIC DNA]</scope>
    <source>
        <strain evidence="2 3">SAG 1403-4b</strain>
    </source>
</reference>
<accession>A0A3S1AT05</accession>
<name>A0A3S1AT05_ANAVA</name>
<dbReference type="AlphaFoldDB" id="A0A3S1AT05"/>
<proteinExistence type="predicted"/>
<dbReference type="Proteomes" id="UP000276103">
    <property type="component" value="Unassembled WGS sequence"/>
</dbReference>
<evidence type="ECO:0000313" key="2">
    <source>
        <dbReference type="EMBL" id="RUS98700.1"/>
    </source>
</evidence>
<keyword evidence="3" id="KW-1185">Reference proteome</keyword>
<comment type="caution">
    <text evidence="2">The sequence shown here is derived from an EMBL/GenBank/DDBJ whole genome shotgun (WGS) entry which is preliminary data.</text>
</comment>
<keyword evidence="1" id="KW-0812">Transmembrane</keyword>
<protein>
    <submittedName>
        <fullName evidence="2">Uncharacterized protein</fullName>
    </submittedName>
</protein>
<organism evidence="2 3">
    <name type="scientific">Trichormus variabilis SAG 1403-4b</name>
    <dbReference type="NCBI Taxonomy" id="447716"/>
    <lineage>
        <taxon>Bacteria</taxon>
        <taxon>Bacillati</taxon>
        <taxon>Cyanobacteriota</taxon>
        <taxon>Cyanophyceae</taxon>
        <taxon>Nostocales</taxon>
        <taxon>Nostocaceae</taxon>
        <taxon>Trichormus</taxon>
    </lineage>
</organism>
<gene>
    <name evidence="2" type="ORF">DSM107003_07190</name>
</gene>
<evidence type="ECO:0000256" key="1">
    <source>
        <dbReference type="SAM" id="Phobius"/>
    </source>
</evidence>
<keyword evidence="1" id="KW-1133">Transmembrane helix</keyword>
<keyword evidence="1" id="KW-0472">Membrane</keyword>
<dbReference type="EMBL" id="RSCM01000002">
    <property type="protein sequence ID" value="RUS98700.1"/>
    <property type="molecule type" value="Genomic_DNA"/>
</dbReference>
<sequence>MVELAAGVAVVPAGVGLVVVVLSQAAMNKPLAMVNTVKARETLILDMDNSQSWDIQEPESRIKLG</sequence>